<keyword evidence="5" id="KW-0460">Magnesium</keyword>
<evidence type="ECO:0000313" key="8">
    <source>
        <dbReference type="EMBL" id="RZT85154.1"/>
    </source>
</evidence>
<dbReference type="Gene3D" id="1.10.600.10">
    <property type="entry name" value="Farnesyl Diphosphate Synthase"/>
    <property type="match status" value="1"/>
</dbReference>
<reference evidence="8 9" key="1">
    <citation type="submission" date="2019-02" db="EMBL/GenBank/DDBJ databases">
        <title>Sequencing the genomes of 1000 actinobacteria strains.</title>
        <authorList>
            <person name="Klenk H.-P."/>
        </authorList>
    </citation>
    <scope>NUCLEOTIDE SEQUENCE [LARGE SCALE GENOMIC DNA]</scope>
    <source>
        <strain evidence="8 9">DSM 45779</strain>
    </source>
</reference>
<comment type="similarity">
    <text evidence="2 6">Belongs to the FPP/GGPP synthase family.</text>
</comment>
<dbReference type="SUPFAM" id="SSF48576">
    <property type="entry name" value="Terpenoid synthases"/>
    <property type="match status" value="1"/>
</dbReference>
<evidence type="ECO:0000256" key="6">
    <source>
        <dbReference type="RuleBase" id="RU004466"/>
    </source>
</evidence>
<dbReference type="PANTHER" id="PTHR12001">
    <property type="entry name" value="GERANYLGERANYL PYROPHOSPHATE SYNTHASE"/>
    <property type="match status" value="1"/>
</dbReference>
<proteinExistence type="inferred from homology"/>
<evidence type="ECO:0000256" key="4">
    <source>
        <dbReference type="ARBA" id="ARBA00022723"/>
    </source>
</evidence>
<dbReference type="InterPro" id="IPR033749">
    <property type="entry name" value="Polyprenyl_synt_CS"/>
</dbReference>
<dbReference type="InterPro" id="IPR000092">
    <property type="entry name" value="Polyprenyl_synt"/>
</dbReference>
<dbReference type="GO" id="GO:0046872">
    <property type="term" value="F:metal ion binding"/>
    <property type="evidence" value="ECO:0007669"/>
    <property type="project" value="UniProtKB-KW"/>
</dbReference>
<feature type="region of interest" description="Disordered" evidence="7">
    <location>
        <begin position="1"/>
        <end position="35"/>
    </location>
</feature>
<evidence type="ECO:0000256" key="3">
    <source>
        <dbReference type="ARBA" id="ARBA00022679"/>
    </source>
</evidence>
<dbReference type="Proteomes" id="UP000291591">
    <property type="component" value="Unassembled WGS sequence"/>
</dbReference>
<dbReference type="GO" id="GO:0008299">
    <property type="term" value="P:isoprenoid biosynthetic process"/>
    <property type="evidence" value="ECO:0007669"/>
    <property type="project" value="InterPro"/>
</dbReference>
<accession>A0A4Q7UVR6</accession>
<evidence type="ECO:0000256" key="1">
    <source>
        <dbReference type="ARBA" id="ARBA00001946"/>
    </source>
</evidence>
<dbReference type="CDD" id="cd00685">
    <property type="entry name" value="Trans_IPPS_HT"/>
    <property type="match status" value="1"/>
</dbReference>
<dbReference type="PROSITE" id="PS00723">
    <property type="entry name" value="POLYPRENYL_SYNTHASE_1"/>
    <property type="match status" value="1"/>
</dbReference>
<protein>
    <submittedName>
        <fullName evidence="8">Geranylgeranyl diphosphate synthase type I</fullName>
    </submittedName>
</protein>
<keyword evidence="4" id="KW-0479">Metal-binding</keyword>
<gene>
    <name evidence="8" type="ORF">EV383_2018</name>
</gene>
<keyword evidence="3 6" id="KW-0808">Transferase</keyword>
<dbReference type="PROSITE" id="PS00444">
    <property type="entry name" value="POLYPRENYL_SYNTHASE_2"/>
    <property type="match status" value="1"/>
</dbReference>
<evidence type="ECO:0000256" key="7">
    <source>
        <dbReference type="SAM" id="MobiDB-lite"/>
    </source>
</evidence>
<sequence>MPPSTGRDVPPAPVETGGNTPETGQTSVDGDTGDLGLTAVSGAPLDEALPQHVERILAGYLDRRRVDVLAVDAEVTEAADALAGFVLGGGKRLRPTFAWWGWRGAGGDPSSPEAEEVLTALSSLELIQACALVHDDLMDASSTRRGRPTVHVEFARMHAGADWTGPPARFGAAVAIIIGDLAQVWADDMFHAAALPEGAHARAAEPWRGMRTEVLAGQYLDVLAQASGDEGERTALRIDRFKTAAYTVERPLHLGGAIAGAPPELIAGYRRYGADIGVAFQLRDDLLGVFGDPRVTGKPAGDDLREGKRTLLMALALQRARQRGDGAAEQVLVRSLGDPALDGAGVERVRGVLGELGAVQAVEQRIAALTGSALDALDASPVAGEARTQLFELAERATRRQW</sequence>
<dbReference type="SFLD" id="SFLDG01017">
    <property type="entry name" value="Polyprenyl_Transferase_Like"/>
    <property type="match status" value="1"/>
</dbReference>
<dbReference type="InterPro" id="IPR008949">
    <property type="entry name" value="Isoprenoid_synthase_dom_sf"/>
</dbReference>
<evidence type="ECO:0000256" key="5">
    <source>
        <dbReference type="ARBA" id="ARBA00022842"/>
    </source>
</evidence>
<organism evidence="8 9">
    <name type="scientific">Pseudonocardia sediminis</name>
    <dbReference type="NCBI Taxonomy" id="1397368"/>
    <lineage>
        <taxon>Bacteria</taxon>
        <taxon>Bacillati</taxon>
        <taxon>Actinomycetota</taxon>
        <taxon>Actinomycetes</taxon>
        <taxon>Pseudonocardiales</taxon>
        <taxon>Pseudonocardiaceae</taxon>
        <taxon>Pseudonocardia</taxon>
    </lineage>
</organism>
<evidence type="ECO:0000256" key="2">
    <source>
        <dbReference type="ARBA" id="ARBA00006706"/>
    </source>
</evidence>
<dbReference type="SFLD" id="SFLDS00005">
    <property type="entry name" value="Isoprenoid_Synthase_Type_I"/>
    <property type="match status" value="1"/>
</dbReference>
<dbReference type="AlphaFoldDB" id="A0A4Q7UVR6"/>
<name>A0A4Q7UVR6_PSEST</name>
<keyword evidence="9" id="KW-1185">Reference proteome</keyword>
<comment type="cofactor">
    <cofactor evidence="1">
        <name>Mg(2+)</name>
        <dbReference type="ChEBI" id="CHEBI:18420"/>
    </cofactor>
</comment>
<dbReference type="EMBL" id="SHKL01000001">
    <property type="protein sequence ID" value="RZT85154.1"/>
    <property type="molecule type" value="Genomic_DNA"/>
</dbReference>
<feature type="compositionally biased region" description="Polar residues" evidence="7">
    <location>
        <begin position="17"/>
        <end position="29"/>
    </location>
</feature>
<dbReference type="Pfam" id="PF00348">
    <property type="entry name" value="polyprenyl_synt"/>
    <property type="match status" value="1"/>
</dbReference>
<comment type="caution">
    <text evidence="8">The sequence shown here is derived from an EMBL/GenBank/DDBJ whole genome shotgun (WGS) entry which is preliminary data.</text>
</comment>
<evidence type="ECO:0000313" key="9">
    <source>
        <dbReference type="Proteomes" id="UP000291591"/>
    </source>
</evidence>
<dbReference type="PANTHER" id="PTHR12001:SF85">
    <property type="entry name" value="SHORT CHAIN ISOPRENYL DIPHOSPHATE SYNTHASE"/>
    <property type="match status" value="1"/>
</dbReference>
<dbReference type="GO" id="GO:0004659">
    <property type="term" value="F:prenyltransferase activity"/>
    <property type="evidence" value="ECO:0007669"/>
    <property type="project" value="InterPro"/>
</dbReference>